<dbReference type="InterPro" id="IPR028082">
    <property type="entry name" value="Peripla_BP_I"/>
</dbReference>
<evidence type="ECO:0000256" key="2">
    <source>
        <dbReference type="ARBA" id="ARBA00022729"/>
    </source>
</evidence>
<dbReference type="Gene3D" id="3.40.50.2300">
    <property type="match status" value="2"/>
</dbReference>
<dbReference type="Proteomes" id="UP001168620">
    <property type="component" value="Unassembled WGS sequence"/>
</dbReference>
<feature type="chain" id="PRO_5045290190" evidence="4">
    <location>
        <begin position="26"/>
        <end position="466"/>
    </location>
</feature>
<feature type="compositionally biased region" description="Low complexity" evidence="3">
    <location>
        <begin position="35"/>
        <end position="56"/>
    </location>
</feature>
<dbReference type="PANTHER" id="PTHR47235:SF1">
    <property type="entry name" value="BLR6548 PROTEIN"/>
    <property type="match status" value="1"/>
</dbReference>
<dbReference type="SUPFAM" id="SSF53822">
    <property type="entry name" value="Periplasmic binding protein-like I"/>
    <property type="match status" value="1"/>
</dbReference>
<evidence type="ECO:0000313" key="7">
    <source>
        <dbReference type="Proteomes" id="UP001168620"/>
    </source>
</evidence>
<comment type="caution">
    <text evidence="6">The sequence shown here is derived from an EMBL/GenBank/DDBJ whole genome shotgun (WGS) entry which is preliminary data.</text>
</comment>
<evidence type="ECO:0000313" key="6">
    <source>
        <dbReference type="EMBL" id="MDN4172159.1"/>
    </source>
</evidence>
<comment type="similarity">
    <text evidence="1">Belongs to the leucine-binding protein family.</text>
</comment>
<keyword evidence="7" id="KW-1185">Reference proteome</keyword>
<dbReference type="PANTHER" id="PTHR47235">
    <property type="entry name" value="BLR6548 PROTEIN"/>
    <property type="match status" value="1"/>
</dbReference>
<dbReference type="PROSITE" id="PS51257">
    <property type="entry name" value="PROKAR_LIPOPROTEIN"/>
    <property type="match status" value="1"/>
</dbReference>
<sequence length="466" mass="48494">MRTLRSVRSARVGAVALTLALAASACGSDRDSDDAGQASGDGASTSAAASATTFGDLESPCGDGDASGATDQGVTDETITIGYGDDRGFASAPGLNEEMGDAVKAMIAWCNEQGGINGREVVGNQYDAAMTNAAAVMQKSCKQDFMLVGQGFAYDEAAEQFRVGCDLPTVAGFVIGPNSSMGPDKFESVPLPLDYYNAANLASGMEVHPEIEEGVTALGSTSPAIAQGVEKVKEVYGELGANVEECGVTLSQEGEANYVPFAEKLKDCGASALWITNSPSPIAFGLLEALQRVDADLTYVFESTWYNDVTRDWNAQSGAADGMVSGMVFQPFENADVVPAVQDYLDILEGAGADPGLLSMQAVSAFLLWADVAQDCGSDLTRECMVAGLSDVHEWSGGGLHAPSDPGANMPPECALVVELQGDAFEQVFPAEKGEFSCDEAYVVETDPAASGVTLNEDRISTAFLK</sequence>
<accession>A0ABT8FBU0</accession>
<evidence type="ECO:0000256" key="1">
    <source>
        <dbReference type="ARBA" id="ARBA00010062"/>
    </source>
</evidence>
<dbReference type="Pfam" id="PF13458">
    <property type="entry name" value="Peripla_BP_6"/>
    <property type="match status" value="1"/>
</dbReference>
<evidence type="ECO:0000256" key="3">
    <source>
        <dbReference type="SAM" id="MobiDB-lite"/>
    </source>
</evidence>
<dbReference type="EMBL" id="JAUHJQ010000001">
    <property type="protein sequence ID" value="MDN4172159.1"/>
    <property type="molecule type" value="Genomic_DNA"/>
</dbReference>
<proteinExistence type="inferred from homology"/>
<reference evidence="6" key="1">
    <citation type="submission" date="2023-06" db="EMBL/GenBank/DDBJ databases">
        <title>Draft genome sequence of Nocardioides sp. SOB77.</title>
        <authorList>
            <person name="Zhang G."/>
        </authorList>
    </citation>
    <scope>NUCLEOTIDE SEQUENCE</scope>
    <source>
        <strain evidence="6">SOB77</strain>
    </source>
</reference>
<feature type="domain" description="Leucine-binding protein" evidence="5">
    <location>
        <begin position="79"/>
        <end position="421"/>
    </location>
</feature>
<dbReference type="RefSeq" id="WP_300951073.1">
    <property type="nucleotide sequence ID" value="NZ_JAUHJQ010000001.1"/>
</dbReference>
<feature type="signal peptide" evidence="4">
    <location>
        <begin position="1"/>
        <end position="25"/>
    </location>
</feature>
<organism evidence="6 7">
    <name type="scientific">Nocardioides oceani</name>
    <dbReference type="NCBI Taxonomy" id="3058369"/>
    <lineage>
        <taxon>Bacteria</taxon>
        <taxon>Bacillati</taxon>
        <taxon>Actinomycetota</taxon>
        <taxon>Actinomycetes</taxon>
        <taxon>Propionibacteriales</taxon>
        <taxon>Nocardioidaceae</taxon>
        <taxon>Nocardioides</taxon>
    </lineage>
</organism>
<feature type="region of interest" description="Disordered" evidence="3">
    <location>
        <begin position="28"/>
        <end position="75"/>
    </location>
</feature>
<evidence type="ECO:0000259" key="5">
    <source>
        <dbReference type="Pfam" id="PF13458"/>
    </source>
</evidence>
<dbReference type="InterPro" id="IPR028081">
    <property type="entry name" value="Leu-bd"/>
</dbReference>
<keyword evidence="2 4" id="KW-0732">Signal</keyword>
<name>A0ABT8FBU0_9ACTN</name>
<protein>
    <submittedName>
        <fullName evidence="6">ABC transporter substrate-binding protein</fullName>
    </submittedName>
</protein>
<gene>
    <name evidence="6" type="ORF">QWY28_04320</name>
</gene>
<evidence type="ECO:0000256" key="4">
    <source>
        <dbReference type="SAM" id="SignalP"/>
    </source>
</evidence>